<dbReference type="SMART" id="SM00733">
    <property type="entry name" value="Mterf"/>
    <property type="match status" value="4"/>
</dbReference>
<dbReference type="GO" id="GO:0003676">
    <property type="term" value="F:nucleic acid binding"/>
    <property type="evidence" value="ECO:0007669"/>
    <property type="project" value="InterPro"/>
</dbReference>
<dbReference type="Pfam" id="PF02536">
    <property type="entry name" value="mTERF"/>
    <property type="match status" value="1"/>
</dbReference>
<dbReference type="Gene3D" id="1.25.70.10">
    <property type="entry name" value="Transcription termination factor 3, mitochondrial"/>
    <property type="match status" value="1"/>
</dbReference>
<evidence type="ECO:0000313" key="4">
    <source>
        <dbReference type="EMBL" id="EOA25151.1"/>
    </source>
</evidence>
<evidence type="ECO:0000256" key="2">
    <source>
        <dbReference type="ARBA" id="ARBA00022472"/>
    </source>
</evidence>
<reference evidence="5" key="1">
    <citation type="journal article" date="2013" name="Nat. Genet.">
        <title>The Capsella rubella genome and the genomic consequences of rapid mating system evolution.</title>
        <authorList>
            <person name="Slotte T."/>
            <person name="Hazzouri K.M."/>
            <person name="Agren J.A."/>
            <person name="Koenig D."/>
            <person name="Maumus F."/>
            <person name="Guo Y.L."/>
            <person name="Steige K."/>
            <person name="Platts A.E."/>
            <person name="Escobar J.S."/>
            <person name="Newman L.K."/>
            <person name="Wang W."/>
            <person name="Mandakova T."/>
            <person name="Vello E."/>
            <person name="Smith L.M."/>
            <person name="Henz S.R."/>
            <person name="Steffen J."/>
            <person name="Takuno S."/>
            <person name="Brandvain Y."/>
            <person name="Coop G."/>
            <person name="Andolfatto P."/>
            <person name="Hu T.T."/>
            <person name="Blanchette M."/>
            <person name="Clark R.M."/>
            <person name="Quesneville H."/>
            <person name="Nordborg M."/>
            <person name="Gaut B.S."/>
            <person name="Lysak M.A."/>
            <person name="Jenkins J."/>
            <person name="Grimwood J."/>
            <person name="Chapman J."/>
            <person name="Prochnik S."/>
            <person name="Shu S."/>
            <person name="Rokhsar D."/>
            <person name="Schmutz J."/>
            <person name="Weigel D."/>
            <person name="Wright S.I."/>
        </authorList>
    </citation>
    <scope>NUCLEOTIDE SEQUENCE [LARGE SCALE GENOMIC DNA]</scope>
    <source>
        <strain evidence="5">cv. Monte Gargano</strain>
    </source>
</reference>
<dbReference type="STRING" id="81985.R0FS22"/>
<evidence type="ECO:0000256" key="3">
    <source>
        <dbReference type="ARBA" id="ARBA00022946"/>
    </source>
</evidence>
<dbReference type="AlphaFoldDB" id="R0FS22"/>
<sequence length="411" mass="46654">MYSLLIHGRKSLLRGSVQNAFTSSFTTLREARKGILGKNLPILTWLVGLTPKQTEWLSRIAYYGQDSVVILFRLQGLTDSQIDDIRDSYPHFLKLRGPSLSPKLRYLQSRGVTSFELYDILLKIPEILEIKGPEITGLYYDVFKDITAADKSSTVGDLALSTLPKGGKQENVMRNVRALRALGVPQKVLLSLLTSDVKLVYGKRRFEETVKLVLGKGFDPTKPKFVEALKIIYKISDRTDEEKINIYTRLGFAEEDVWYLFKKFPRILTLSEKNTLNFAEAFLGLGFSTDEFKMMLKRHPSCITYSAELATKKIEFLVKNMNWPLAGLRPKLLSYSMEERIVPRCNIVKALTSKGLIGSELPSVFTVLICTNHVFLNRFVRNHDDKELVAELMAIFTARGEKIKVVESGLV</sequence>
<protein>
    <recommendedName>
        <fullName evidence="6">Mitochondrial transcription termination factor family protein</fullName>
    </recommendedName>
</protein>
<gene>
    <name evidence="4" type="ORF">CARUB_v10018462mg</name>
</gene>
<dbReference type="EMBL" id="KB870809">
    <property type="protein sequence ID" value="EOA25151.1"/>
    <property type="molecule type" value="Genomic_DNA"/>
</dbReference>
<proteinExistence type="inferred from homology"/>
<dbReference type="eggNOG" id="KOG1267">
    <property type="taxonomic scope" value="Eukaryota"/>
</dbReference>
<dbReference type="OrthoDB" id="637682at2759"/>
<keyword evidence="2" id="KW-0806">Transcription termination</keyword>
<evidence type="ECO:0008006" key="6">
    <source>
        <dbReference type="Google" id="ProtNLM"/>
    </source>
</evidence>
<name>R0FS22_9BRAS</name>
<dbReference type="InterPro" id="IPR003690">
    <property type="entry name" value="MTERF"/>
</dbReference>
<evidence type="ECO:0000313" key="5">
    <source>
        <dbReference type="Proteomes" id="UP000029121"/>
    </source>
</evidence>
<comment type="similarity">
    <text evidence="1">Belongs to the mTERF family.</text>
</comment>
<dbReference type="GO" id="GO:0005737">
    <property type="term" value="C:cytoplasm"/>
    <property type="evidence" value="ECO:0007669"/>
    <property type="project" value="UniProtKB-ARBA"/>
</dbReference>
<keyword evidence="5" id="KW-1185">Reference proteome</keyword>
<dbReference type="KEGG" id="crb:17885876"/>
<organism evidence="4 5">
    <name type="scientific">Capsella rubella</name>
    <dbReference type="NCBI Taxonomy" id="81985"/>
    <lineage>
        <taxon>Eukaryota</taxon>
        <taxon>Viridiplantae</taxon>
        <taxon>Streptophyta</taxon>
        <taxon>Embryophyta</taxon>
        <taxon>Tracheophyta</taxon>
        <taxon>Spermatophyta</taxon>
        <taxon>Magnoliopsida</taxon>
        <taxon>eudicotyledons</taxon>
        <taxon>Gunneridae</taxon>
        <taxon>Pentapetalae</taxon>
        <taxon>rosids</taxon>
        <taxon>malvids</taxon>
        <taxon>Brassicales</taxon>
        <taxon>Brassicaceae</taxon>
        <taxon>Camelineae</taxon>
        <taxon>Capsella</taxon>
    </lineage>
</organism>
<dbReference type="InterPro" id="IPR038538">
    <property type="entry name" value="MTERF_sf"/>
</dbReference>
<dbReference type="PANTHER" id="PTHR13068">
    <property type="entry name" value="CGI-12 PROTEIN-RELATED"/>
    <property type="match status" value="1"/>
</dbReference>
<dbReference type="PANTHER" id="PTHR13068:SF133">
    <property type="entry name" value="MITOCHONDRIAL TRANSCRIPTION TERMINATION FACTOR FAMILY PROTEIN"/>
    <property type="match status" value="1"/>
</dbReference>
<keyword evidence="3" id="KW-0809">Transit peptide</keyword>
<keyword evidence="2" id="KW-0805">Transcription regulation</keyword>
<accession>R0FS22</accession>
<evidence type="ECO:0000256" key="1">
    <source>
        <dbReference type="ARBA" id="ARBA00007692"/>
    </source>
</evidence>
<dbReference type="GO" id="GO:0006353">
    <property type="term" value="P:DNA-templated transcription termination"/>
    <property type="evidence" value="ECO:0007669"/>
    <property type="project" value="UniProtKB-KW"/>
</dbReference>
<keyword evidence="2" id="KW-0804">Transcription</keyword>
<dbReference type="Proteomes" id="UP000029121">
    <property type="component" value="Unassembled WGS sequence"/>
</dbReference>